<reference evidence="3 4" key="1">
    <citation type="submission" date="2014-11" db="EMBL/GenBank/DDBJ databases">
        <authorList>
            <person name="Zhu J."/>
            <person name="Qi W."/>
            <person name="Song R."/>
        </authorList>
    </citation>
    <scope>NUCLEOTIDE SEQUENCE [LARGE SCALE GENOMIC DNA]</scope>
</reference>
<feature type="compositionally biased region" description="Polar residues" evidence="2">
    <location>
        <begin position="130"/>
        <end position="147"/>
    </location>
</feature>
<dbReference type="PANTHER" id="PTHR48125:SF10">
    <property type="entry name" value="OS12G0136300 PROTEIN"/>
    <property type="match status" value="1"/>
</dbReference>
<accession>A0A0G4GRT8</accession>
<feature type="coiled-coil region" evidence="1">
    <location>
        <begin position="358"/>
        <end position="424"/>
    </location>
</feature>
<feature type="compositionally biased region" description="Basic residues" evidence="2">
    <location>
        <begin position="178"/>
        <end position="189"/>
    </location>
</feature>
<keyword evidence="1" id="KW-0175">Coiled coil</keyword>
<sequence length="682" mass="72425">MNGDAAAGTSSHPPAPPLPPEAPMPSSVATGGLSAAVAASSSANLMDGFGAPPSPNKDFVSLSPSSAKKRSRFDQKGAAGASGKPDDDTYDPVVGSSLPMSSPLASPPPSHAHTDDKSKRWASKWDQDANKQQPAANGHQPLTMTDSPPQPFKAPDRKADDPPKDNLSPSPAMDSRRIIRPIPKKKNAARRPSTGNAGKLSASQQTSSPDLTQSPGVARGSPKPNEMEVRRQEYEERERKRKLREVQKQRYRTNRSPGREQLEGASHSARSQESQEWKGRPDKRLRTGYPSLSSSGHSMGSGPVGRSVTGGGFPTDGGKSPPPLVELLEVAPVEPPPAPDMSGGAPKGPKTYYIRQGRMDWQYQLERSKQDNRELEEKREQLLKRKEDIEPDTRQELEAMDRKVRDLRIRNQELIKKREAAEAKAIEDRIALEKETADVKLAEKAVPEQHQPSIDEAKKKKRAAMAERAKADKKHKEEQESLDKVEKTIKKLKQLEQKLIGLRSRRHDKRRKAEQAKAKAAAAAPPPLPPPPPAQDAAAVPAAPAAAQTHEQPAAAPAPLSAAAEPSGPLPAGDVTMADAPPDGGGDGDARMAAAAGQKATAEEERAPPKAPEATPMDEESREGEGEKDAVPEEGEGTASGGAPPAPATANAEGKGGGDEGDAKPAEATDAAAAADADKMAD</sequence>
<feature type="compositionally biased region" description="Pro residues" evidence="2">
    <location>
        <begin position="13"/>
        <end position="23"/>
    </location>
</feature>
<feature type="compositionally biased region" description="Basic and acidic residues" evidence="2">
    <location>
        <begin position="225"/>
        <end position="248"/>
    </location>
</feature>
<feature type="region of interest" description="Disordered" evidence="2">
    <location>
        <begin position="499"/>
        <end position="682"/>
    </location>
</feature>
<feature type="compositionally biased region" description="Low complexity" evidence="2">
    <location>
        <begin position="288"/>
        <end position="305"/>
    </location>
</feature>
<evidence type="ECO:0000256" key="1">
    <source>
        <dbReference type="SAM" id="Coils"/>
    </source>
</evidence>
<feature type="compositionally biased region" description="Low complexity" evidence="2">
    <location>
        <begin position="24"/>
        <end position="43"/>
    </location>
</feature>
<feature type="compositionally biased region" description="Basic and acidic residues" evidence="2">
    <location>
        <begin position="154"/>
        <end position="164"/>
    </location>
</feature>
<dbReference type="VEuPathDB" id="CryptoDB:Vbra_18502"/>
<feature type="region of interest" description="Disordered" evidence="2">
    <location>
        <begin position="333"/>
        <end position="352"/>
    </location>
</feature>
<dbReference type="InParanoid" id="A0A0G4GRT8"/>
<organism evidence="3 4">
    <name type="scientific">Vitrella brassicaformis (strain CCMP3155)</name>
    <dbReference type="NCBI Taxonomy" id="1169540"/>
    <lineage>
        <taxon>Eukaryota</taxon>
        <taxon>Sar</taxon>
        <taxon>Alveolata</taxon>
        <taxon>Colpodellida</taxon>
        <taxon>Vitrellaceae</taxon>
        <taxon>Vitrella</taxon>
    </lineage>
</organism>
<dbReference type="OMA" id="MEEHRIR"/>
<evidence type="ECO:0000313" key="3">
    <source>
        <dbReference type="EMBL" id="CEM33340.1"/>
    </source>
</evidence>
<feature type="region of interest" description="Disordered" evidence="2">
    <location>
        <begin position="1"/>
        <end position="324"/>
    </location>
</feature>
<gene>
    <name evidence="3" type="ORF">Vbra_18502</name>
</gene>
<keyword evidence="4" id="KW-1185">Reference proteome</keyword>
<dbReference type="AlphaFoldDB" id="A0A0G4GRT8"/>
<proteinExistence type="predicted"/>
<evidence type="ECO:0000256" key="2">
    <source>
        <dbReference type="SAM" id="MobiDB-lite"/>
    </source>
</evidence>
<dbReference type="Proteomes" id="UP000041254">
    <property type="component" value="Unassembled WGS sequence"/>
</dbReference>
<feature type="compositionally biased region" description="Basic and acidic residues" evidence="2">
    <location>
        <begin position="273"/>
        <end position="285"/>
    </location>
</feature>
<feature type="compositionally biased region" description="Polar residues" evidence="2">
    <location>
        <begin position="193"/>
        <end position="215"/>
    </location>
</feature>
<evidence type="ECO:0000313" key="4">
    <source>
        <dbReference type="Proteomes" id="UP000041254"/>
    </source>
</evidence>
<feature type="region of interest" description="Disordered" evidence="2">
    <location>
        <begin position="443"/>
        <end position="486"/>
    </location>
</feature>
<feature type="compositionally biased region" description="Low complexity" evidence="2">
    <location>
        <begin position="591"/>
        <end position="600"/>
    </location>
</feature>
<feature type="compositionally biased region" description="Basic and acidic residues" evidence="2">
    <location>
        <begin position="112"/>
        <end position="129"/>
    </location>
</feature>
<name>A0A0G4GRT8_VITBC</name>
<protein>
    <submittedName>
        <fullName evidence="3">Uncharacterized protein</fullName>
    </submittedName>
</protein>
<dbReference type="EMBL" id="CDMY01000781">
    <property type="protein sequence ID" value="CEM33340.1"/>
    <property type="molecule type" value="Genomic_DNA"/>
</dbReference>
<feature type="compositionally biased region" description="Basic and acidic residues" evidence="2">
    <location>
        <begin position="656"/>
        <end position="667"/>
    </location>
</feature>
<feature type="compositionally biased region" description="Pro residues" evidence="2">
    <location>
        <begin position="524"/>
        <end position="534"/>
    </location>
</feature>
<dbReference type="PANTHER" id="PTHR48125">
    <property type="entry name" value="LP07818P1"/>
    <property type="match status" value="1"/>
</dbReference>
<feature type="compositionally biased region" description="Low complexity" evidence="2">
    <location>
        <begin position="535"/>
        <end position="582"/>
    </location>
</feature>